<dbReference type="EMBL" id="MGHZ01000021">
    <property type="protein sequence ID" value="OGM80889.1"/>
    <property type="molecule type" value="Genomic_DNA"/>
</dbReference>
<evidence type="ECO:0000313" key="2">
    <source>
        <dbReference type="Proteomes" id="UP000178848"/>
    </source>
</evidence>
<dbReference type="InterPro" id="IPR029058">
    <property type="entry name" value="AB_hydrolase_fold"/>
</dbReference>
<protein>
    <recommendedName>
        <fullName evidence="3">AB hydrolase-1 domain-containing protein</fullName>
    </recommendedName>
</protein>
<name>A0A1F8CYJ7_9BACT</name>
<dbReference type="Gene3D" id="3.40.50.1820">
    <property type="entry name" value="alpha/beta hydrolase"/>
    <property type="match status" value="1"/>
</dbReference>
<reference evidence="1 2" key="1">
    <citation type="journal article" date="2016" name="Nat. Commun.">
        <title>Thousands of microbial genomes shed light on interconnected biogeochemical processes in an aquifer system.</title>
        <authorList>
            <person name="Anantharaman K."/>
            <person name="Brown C.T."/>
            <person name="Hug L.A."/>
            <person name="Sharon I."/>
            <person name="Castelle C.J."/>
            <person name="Probst A.J."/>
            <person name="Thomas B.C."/>
            <person name="Singh A."/>
            <person name="Wilkins M.J."/>
            <person name="Karaoz U."/>
            <person name="Brodie E.L."/>
            <person name="Williams K.H."/>
            <person name="Hubbard S.S."/>
            <person name="Banfield J.F."/>
        </authorList>
    </citation>
    <scope>NUCLEOTIDE SEQUENCE [LARGE SCALE GENOMIC DNA]</scope>
</reference>
<evidence type="ECO:0000313" key="1">
    <source>
        <dbReference type="EMBL" id="OGM80889.1"/>
    </source>
</evidence>
<sequence length="169" mass="19229">MVTLILPGYSAKNKDWALDVAKNLKVNHEIRPILWEHWTDPEKTFKPKEKAQDVIDVLLKANANIIAKSVGTFVSALVVEKIPDRINKVILCGIPAVSDEKLKIFKVAFGSFPSENVICFQNTKDPWATYEEVKEFMSKVNPKIRVIEKPCSDHNYPYFSDFQAFLSTS</sequence>
<organism evidence="1 2">
    <name type="scientific">Candidatus Woesebacteria bacterium RIFOXYB1_FULL_40_26</name>
    <dbReference type="NCBI Taxonomy" id="1802539"/>
    <lineage>
        <taxon>Bacteria</taxon>
        <taxon>Candidatus Woeseibacteriota</taxon>
    </lineage>
</organism>
<proteinExistence type="predicted"/>
<gene>
    <name evidence="1" type="ORF">A2361_00235</name>
</gene>
<evidence type="ECO:0008006" key="3">
    <source>
        <dbReference type="Google" id="ProtNLM"/>
    </source>
</evidence>
<comment type="caution">
    <text evidence="1">The sequence shown here is derived from an EMBL/GenBank/DDBJ whole genome shotgun (WGS) entry which is preliminary data.</text>
</comment>
<dbReference type="Proteomes" id="UP000178848">
    <property type="component" value="Unassembled WGS sequence"/>
</dbReference>
<dbReference type="SUPFAM" id="SSF53474">
    <property type="entry name" value="alpha/beta-Hydrolases"/>
    <property type="match status" value="1"/>
</dbReference>
<dbReference type="AlphaFoldDB" id="A0A1F8CYJ7"/>
<accession>A0A1F8CYJ7</accession>